<dbReference type="Pfam" id="PF01510">
    <property type="entry name" value="Amidase_2"/>
    <property type="match status" value="1"/>
</dbReference>
<evidence type="ECO:0000313" key="7">
    <source>
        <dbReference type="Proteomes" id="UP000241764"/>
    </source>
</evidence>
<dbReference type="GO" id="GO:0008745">
    <property type="term" value="F:N-acetylmuramoyl-L-alanine amidase activity"/>
    <property type="evidence" value="ECO:0007669"/>
    <property type="project" value="UniProtKB-EC"/>
</dbReference>
<dbReference type="SMART" id="SM00644">
    <property type="entry name" value="Ami_2"/>
    <property type="match status" value="1"/>
</dbReference>
<dbReference type="AlphaFoldDB" id="A0A2P7BHD9"/>
<dbReference type="InterPro" id="IPR051206">
    <property type="entry name" value="NAMLAA_amidase_2"/>
</dbReference>
<evidence type="ECO:0000313" key="6">
    <source>
        <dbReference type="EMBL" id="PSH65885.1"/>
    </source>
</evidence>
<proteinExistence type="predicted"/>
<sequence length="281" mass="30091">MMNFRIKNHRLGAASTSNVSFVRSPNTGGELKPKFLIIHYTASGPDADIARYFSQKSTLVSAHLVIRRDGSITQCVPFNLVAWHAGKSQWIGKDGAYSGLNSNAIGIEIENWGPLAKSSAGWVSWTGAPVDGLKVIEARHKFGVPDCGWEVFAAAQIETAIAAARAICSEYPIEDIMGHDDIAPGRKSDPGPAWDMATFKAKVRGEAENGGAVMVVRSSSGLNIRAGAGASYPTVKPAALPDGTRVLVHEASGKWRYVSVLTRAGQPDFSGWVHGDWLFEG</sequence>
<organism evidence="6 7">
    <name type="scientific">Phyllobacterium sophorae</name>
    <dbReference type="NCBI Taxonomy" id="1520277"/>
    <lineage>
        <taxon>Bacteria</taxon>
        <taxon>Pseudomonadati</taxon>
        <taxon>Pseudomonadota</taxon>
        <taxon>Alphaproteobacteria</taxon>
        <taxon>Hyphomicrobiales</taxon>
        <taxon>Phyllobacteriaceae</taxon>
        <taxon>Phyllobacterium</taxon>
    </lineage>
</organism>
<dbReference type="EMBL" id="PGGM01000002">
    <property type="protein sequence ID" value="PSH65885.1"/>
    <property type="molecule type" value="Genomic_DNA"/>
</dbReference>
<dbReference type="PANTHER" id="PTHR30417:SF1">
    <property type="entry name" value="N-ACETYLMURAMOYL-L-ALANINE AMIDASE AMID"/>
    <property type="match status" value="1"/>
</dbReference>
<evidence type="ECO:0000256" key="1">
    <source>
        <dbReference type="ARBA" id="ARBA00001561"/>
    </source>
</evidence>
<dbReference type="InterPro" id="IPR036505">
    <property type="entry name" value="Amidase/PGRP_sf"/>
</dbReference>
<evidence type="ECO:0000256" key="3">
    <source>
        <dbReference type="ARBA" id="ARBA00022801"/>
    </source>
</evidence>
<dbReference type="GO" id="GO:0009254">
    <property type="term" value="P:peptidoglycan turnover"/>
    <property type="evidence" value="ECO:0007669"/>
    <property type="project" value="TreeGrafter"/>
</dbReference>
<accession>A0A2P7BHD9</accession>
<dbReference type="OrthoDB" id="9794842at2"/>
<dbReference type="RefSeq" id="WP_106662753.1">
    <property type="nucleotide sequence ID" value="NZ_PGGM01000002.1"/>
</dbReference>
<dbReference type="SUPFAM" id="SSF55846">
    <property type="entry name" value="N-acetylmuramoyl-L-alanine amidase-like"/>
    <property type="match status" value="1"/>
</dbReference>
<name>A0A2P7BHD9_9HYPH</name>
<dbReference type="GO" id="GO:0071555">
    <property type="term" value="P:cell wall organization"/>
    <property type="evidence" value="ECO:0007669"/>
    <property type="project" value="UniProtKB-KW"/>
</dbReference>
<dbReference type="PANTHER" id="PTHR30417">
    <property type="entry name" value="N-ACETYLMURAMOYL-L-ALANINE AMIDASE AMID"/>
    <property type="match status" value="1"/>
</dbReference>
<evidence type="ECO:0000259" key="5">
    <source>
        <dbReference type="SMART" id="SM00644"/>
    </source>
</evidence>
<comment type="caution">
    <text evidence="6">The sequence shown here is derived from an EMBL/GenBank/DDBJ whole genome shotgun (WGS) entry which is preliminary data.</text>
</comment>
<reference evidence="7" key="1">
    <citation type="submission" date="2017-11" db="EMBL/GenBank/DDBJ databases">
        <authorList>
            <person name="Kuznetsova I."/>
            <person name="Sazanova A."/>
            <person name="Chirak E."/>
            <person name="Safronova V."/>
            <person name="Willems A."/>
        </authorList>
    </citation>
    <scope>NUCLEOTIDE SEQUENCE [LARGE SCALE GENOMIC DNA]</scope>
    <source>
        <strain evidence="7">CCBAU 03422</strain>
    </source>
</reference>
<dbReference type="GO" id="GO:0009253">
    <property type="term" value="P:peptidoglycan catabolic process"/>
    <property type="evidence" value="ECO:0007669"/>
    <property type="project" value="InterPro"/>
</dbReference>
<gene>
    <name evidence="6" type="ORF">CU103_04525</name>
</gene>
<dbReference type="Gene3D" id="2.30.30.40">
    <property type="entry name" value="SH3 Domains"/>
    <property type="match status" value="1"/>
</dbReference>
<dbReference type="InterPro" id="IPR002502">
    <property type="entry name" value="Amidase_domain"/>
</dbReference>
<comment type="catalytic activity">
    <reaction evidence="1">
        <text>Hydrolyzes the link between N-acetylmuramoyl residues and L-amino acid residues in certain cell-wall glycopeptides.</text>
        <dbReference type="EC" id="3.5.1.28"/>
    </reaction>
</comment>
<keyword evidence="3" id="KW-0378">Hydrolase</keyword>
<protein>
    <recommendedName>
        <fullName evidence="2">N-acetylmuramoyl-L-alanine amidase</fullName>
        <ecNumber evidence="2">3.5.1.28</ecNumber>
    </recommendedName>
</protein>
<dbReference type="Gene3D" id="3.40.80.10">
    <property type="entry name" value="Peptidoglycan recognition protein-like"/>
    <property type="match status" value="1"/>
</dbReference>
<dbReference type="CDD" id="cd06583">
    <property type="entry name" value="PGRP"/>
    <property type="match status" value="1"/>
</dbReference>
<evidence type="ECO:0000256" key="4">
    <source>
        <dbReference type="ARBA" id="ARBA00023316"/>
    </source>
</evidence>
<dbReference type="EC" id="3.5.1.28" evidence="2"/>
<dbReference type="Proteomes" id="UP000241764">
    <property type="component" value="Unassembled WGS sequence"/>
</dbReference>
<evidence type="ECO:0000256" key="2">
    <source>
        <dbReference type="ARBA" id="ARBA00011901"/>
    </source>
</evidence>
<keyword evidence="7" id="KW-1185">Reference proteome</keyword>
<keyword evidence="4" id="KW-0961">Cell wall biogenesis/degradation</keyword>
<feature type="domain" description="N-acetylmuramoyl-L-alanine amidase" evidence="5">
    <location>
        <begin position="24"/>
        <end position="191"/>
    </location>
</feature>